<gene>
    <name evidence="23" type="ORF">ACFSJC_09870</name>
</gene>
<dbReference type="SMART" id="SM00267">
    <property type="entry name" value="GGDEF"/>
    <property type="match status" value="1"/>
</dbReference>
<feature type="modified residue" description="4-aspartylphosphate" evidence="15">
    <location>
        <position position="1038"/>
    </location>
</feature>
<dbReference type="PROSITE" id="PS50883">
    <property type="entry name" value="EAL"/>
    <property type="match status" value="1"/>
</dbReference>
<dbReference type="InterPro" id="IPR008207">
    <property type="entry name" value="Sig_transdc_His_kin_Hpt_dom"/>
</dbReference>
<dbReference type="InterPro" id="IPR043128">
    <property type="entry name" value="Rev_trsase/Diguanyl_cyclase"/>
</dbReference>
<dbReference type="Pfam" id="PF01627">
    <property type="entry name" value="Hpt"/>
    <property type="match status" value="1"/>
</dbReference>
<dbReference type="Pfam" id="PF02518">
    <property type="entry name" value="HATPase_c"/>
    <property type="match status" value="1"/>
</dbReference>
<dbReference type="Pfam" id="PF08448">
    <property type="entry name" value="PAS_4"/>
    <property type="match status" value="1"/>
</dbReference>
<evidence type="ECO:0000259" key="22">
    <source>
        <dbReference type="PROSITE" id="PS50894"/>
    </source>
</evidence>
<dbReference type="Gene3D" id="3.20.20.450">
    <property type="entry name" value="EAL domain"/>
    <property type="match status" value="1"/>
</dbReference>
<dbReference type="PROSITE" id="PS50110">
    <property type="entry name" value="RESPONSE_REGULATORY"/>
    <property type="match status" value="3"/>
</dbReference>
<dbReference type="CDD" id="cd00130">
    <property type="entry name" value="PAS"/>
    <property type="match status" value="1"/>
</dbReference>
<proteinExistence type="predicted"/>
<dbReference type="InterPro" id="IPR005467">
    <property type="entry name" value="His_kinase_dom"/>
</dbReference>
<dbReference type="InterPro" id="IPR029787">
    <property type="entry name" value="Nucleotide_cyclase"/>
</dbReference>
<evidence type="ECO:0000256" key="4">
    <source>
        <dbReference type="ARBA" id="ARBA00022475"/>
    </source>
</evidence>
<dbReference type="EC" id="2.7.13.3" evidence="3"/>
<dbReference type="Gene3D" id="3.30.70.270">
    <property type="match status" value="1"/>
</dbReference>
<dbReference type="SMART" id="SM00052">
    <property type="entry name" value="EAL"/>
    <property type="match status" value="1"/>
</dbReference>
<dbReference type="PROSITE" id="PS50894">
    <property type="entry name" value="HPT"/>
    <property type="match status" value="1"/>
</dbReference>
<keyword evidence="6" id="KW-0808">Transferase</keyword>
<keyword evidence="4" id="KW-1003">Cell membrane</keyword>
<evidence type="ECO:0000256" key="6">
    <source>
        <dbReference type="ARBA" id="ARBA00022679"/>
    </source>
</evidence>
<dbReference type="InterPro" id="IPR000160">
    <property type="entry name" value="GGDEF_dom"/>
</dbReference>
<evidence type="ECO:0000256" key="3">
    <source>
        <dbReference type="ARBA" id="ARBA00012438"/>
    </source>
</evidence>
<feature type="domain" description="Response regulatory" evidence="18">
    <location>
        <begin position="691"/>
        <end position="810"/>
    </location>
</feature>
<evidence type="ECO:0000259" key="21">
    <source>
        <dbReference type="PROSITE" id="PS50887"/>
    </source>
</evidence>
<evidence type="ECO:0000256" key="14">
    <source>
        <dbReference type="PROSITE-ProRule" id="PRU00110"/>
    </source>
</evidence>
<feature type="modified residue" description="Phosphohistidine" evidence="14">
    <location>
        <position position="901"/>
    </location>
</feature>
<dbReference type="SUPFAM" id="SSF55874">
    <property type="entry name" value="ATPase domain of HSP90 chaperone/DNA topoisomerase II/histidine kinase"/>
    <property type="match status" value="1"/>
</dbReference>
<dbReference type="Gene3D" id="6.10.340.10">
    <property type="match status" value="1"/>
</dbReference>
<feature type="domain" description="Histidine kinase" evidence="17">
    <location>
        <begin position="305"/>
        <end position="526"/>
    </location>
</feature>
<dbReference type="Pfam" id="PF00672">
    <property type="entry name" value="HAMP"/>
    <property type="match status" value="1"/>
</dbReference>
<evidence type="ECO:0000256" key="11">
    <source>
        <dbReference type="ARBA" id="ARBA00022989"/>
    </source>
</evidence>
<dbReference type="Gene3D" id="3.30.450.20">
    <property type="entry name" value="PAS domain"/>
    <property type="match status" value="1"/>
</dbReference>
<dbReference type="Pfam" id="PF00990">
    <property type="entry name" value="GGDEF"/>
    <property type="match status" value="1"/>
</dbReference>
<dbReference type="InterPro" id="IPR035965">
    <property type="entry name" value="PAS-like_dom_sf"/>
</dbReference>
<dbReference type="Pfam" id="PF00563">
    <property type="entry name" value="EAL"/>
    <property type="match status" value="1"/>
</dbReference>
<evidence type="ECO:0000256" key="9">
    <source>
        <dbReference type="ARBA" id="ARBA00022777"/>
    </source>
</evidence>
<reference evidence="24" key="1">
    <citation type="journal article" date="2019" name="Int. J. Syst. Evol. Microbiol.">
        <title>The Global Catalogue of Microorganisms (GCM) 10K type strain sequencing project: providing services to taxonomists for standard genome sequencing and annotation.</title>
        <authorList>
            <consortium name="The Broad Institute Genomics Platform"/>
            <consortium name="The Broad Institute Genome Sequencing Center for Infectious Disease"/>
            <person name="Wu L."/>
            <person name="Ma J."/>
        </authorList>
    </citation>
    <scope>NUCLEOTIDE SEQUENCE [LARGE SCALE GENOMIC DNA]</scope>
    <source>
        <strain evidence="24">KACC 12597</strain>
    </source>
</reference>
<dbReference type="Gene3D" id="3.40.50.2300">
    <property type="match status" value="3"/>
</dbReference>
<dbReference type="EMBL" id="JBHUHX010000020">
    <property type="protein sequence ID" value="MFD2112145.1"/>
    <property type="molecule type" value="Genomic_DNA"/>
</dbReference>
<dbReference type="Proteomes" id="UP001597337">
    <property type="component" value="Unassembled WGS sequence"/>
</dbReference>
<evidence type="ECO:0000256" key="7">
    <source>
        <dbReference type="ARBA" id="ARBA00022692"/>
    </source>
</evidence>
<evidence type="ECO:0000256" key="10">
    <source>
        <dbReference type="ARBA" id="ARBA00022840"/>
    </source>
</evidence>
<dbReference type="SUPFAM" id="SSF55073">
    <property type="entry name" value="Nucleotide cyclase"/>
    <property type="match status" value="1"/>
</dbReference>
<dbReference type="PANTHER" id="PTHR45339">
    <property type="entry name" value="HYBRID SIGNAL TRANSDUCTION HISTIDINE KINASE J"/>
    <property type="match status" value="1"/>
</dbReference>
<keyword evidence="10" id="KW-0067">ATP-binding</keyword>
<evidence type="ECO:0000256" key="15">
    <source>
        <dbReference type="PROSITE-ProRule" id="PRU00169"/>
    </source>
</evidence>
<dbReference type="Pfam" id="PF00512">
    <property type="entry name" value="HisKA"/>
    <property type="match status" value="1"/>
</dbReference>
<dbReference type="NCBIfam" id="TIGR00254">
    <property type="entry name" value="GGDEF"/>
    <property type="match status" value="1"/>
</dbReference>
<dbReference type="SMART" id="SM00388">
    <property type="entry name" value="HisKA"/>
    <property type="match status" value="1"/>
</dbReference>
<dbReference type="Pfam" id="PF00072">
    <property type="entry name" value="Response_reg"/>
    <property type="match status" value="2"/>
</dbReference>
<evidence type="ECO:0000313" key="23">
    <source>
        <dbReference type="EMBL" id="MFD2112145.1"/>
    </source>
</evidence>
<accession>A0ABW4Y8T8</accession>
<dbReference type="SUPFAM" id="SSF47384">
    <property type="entry name" value="Homodimeric domain of signal transducing histidine kinase"/>
    <property type="match status" value="1"/>
</dbReference>
<keyword evidence="7 16" id="KW-0812">Transmembrane</keyword>
<dbReference type="SMART" id="SM00304">
    <property type="entry name" value="HAMP"/>
    <property type="match status" value="1"/>
</dbReference>
<feature type="domain" description="Response regulatory" evidence="18">
    <location>
        <begin position="989"/>
        <end position="1105"/>
    </location>
</feature>
<keyword evidence="24" id="KW-1185">Reference proteome</keyword>
<dbReference type="InterPro" id="IPR003594">
    <property type="entry name" value="HATPase_dom"/>
</dbReference>
<dbReference type="Gene3D" id="1.20.120.160">
    <property type="entry name" value="HPT domain"/>
    <property type="match status" value="1"/>
</dbReference>
<dbReference type="SUPFAM" id="SSF55785">
    <property type="entry name" value="PYP-like sensor domain (PAS domain)"/>
    <property type="match status" value="1"/>
</dbReference>
<dbReference type="RefSeq" id="WP_386026191.1">
    <property type="nucleotide sequence ID" value="NZ_JBHUHX010000020.1"/>
</dbReference>
<dbReference type="InterPro" id="IPR004358">
    <property type="entry name" value="Sig_transdc_His_kin-like_C"/>
</dbReference>
<evidence type="ECO:0000256" key="13">
    <source>
        <dbReference type="ARBA" id="ARBA00023136"/>
    </source>
</evidence>
<feature type="transmembrane region" description="Helical" evidence="16">
    <location>
        <begin position="44"/>
        <end position="63"/>
    </location>
</feature>
<keyword evidence="12" id="KW-0902">Two-component regulatory system</keyword>
<evidence type="ECO:0000256" key="2">
    <source>
        <dbReference type="ARBA" id="ARBA00004651"/>
    </source>
</evidence>
<feature type="domain" description="Response regulatory" evidence="18">
    <location>
        <begin position="544"/>
        <end position="665"/>
    </location>
</feature>
<dbReference type="InterPro" id="IPR013656">
    <property type="entry name" value="PAS_4"/>
</dbReference>
<dbReference type="InterPro" id="IPR001633">
    <property type="entry name" value="EAL_dom"/>
</dbReference>
<feature type="transmembrane region" description="Helical" evidence="16">
    <location>
        <begin position="16"/>
        <end position="38"/>
    </location>
</feature>
<dbReference type="SUPFAM" id="SSF52172">
    <property type="entry name" value="CheY-like"/>
    <property type="match status" value="3"/>
</dbReference>
<dbReference type="InterPro" id="IPR001789">
    <property type="entry name" value="Sig_transdc_resp-reg_receiver"/>
</dbReference>
<evidence type="ECO:0000256" key="5">
    <source>
        <dbReference type="ARBA" id="ARBA00022553"/>
    </source>
</evidence>
<evidence type="ECO:0000259" key="18">
    <source>
        <dbReference type="PROSITE" id="PS50110"/>
    </source>
</evidence>
<dbReference type="PROSITE" id="PS50887">
    <property type="entry name" value="GGDEF"/>
    <property type="match status" value="1"/>
</dbReference>
<keyword evidence="8" id="KW-0547">Nucleotide-binding</keyword>
<feature type="modified residue" description="4-aspartylphosphate" evidence="15">
    <location>
        <position position="598"/>
    </location>
</feature>
<evidence type="ECO:0000313" key="24">
    <source>
        <dbReference type="Proteomes" id="UP001597337"/>
    </source>
</evidence>
<name>A0ABW4Y8T8_9GAMM</name>
<dbReference type="InterPro" id="IPR011006">
    <property type="entry name" value="CheY-like_superfamily"/>
</dbReference>
<dbReference type="CDD" id="cd16922">
    <property type="entry name" value="HATPase_EvgS-ArcB-TorS-like"/>
    <property type="match status" value="1"/>
</dbReference>
<keyword evidence="11 16" id="KW-1133">Transmembrane helix</keyword>
<dbReference type="InterPro" id="IPR036097">
    <property type="entry name" value="HisK_dim/P_sf"/>
</dbReference>
<dbReference type="CDD" id="cd17546">
    <property type="entry name" value="REC_hyHK_CKI1_RcsC-like"/>
    <property type="match status" value="1"/>
</dbReference>
<dbReference type="InterPro" id="IPR033417">
    <property type="entry name" value="CHASE8"/>
</dbReference>
<dbReference type="InterPro" id="IPR000014">
    <property type="entry name" value="PAS"/>
</dbReference>
<feature type="domain" description="EAL" evidence="19">
    <location>
        <begin position="1420"/>
        <end position="1671"/>
    </location>
</feature>
<dbReference type="Pfam" id="PF17152">
    <property type="entry name" value="CHASE8"/>
    <property type="match status" value="1"/>
</dbReference>
<dbReference type="SMART" id="SM00448">
    <property type="entry name" value="REC"/>
    <property type="match status" value="3"/>
</dbReference>
<dbReference type="PANTHER" id="PTHR45339:SF1">
    <property type="entry name" value="HYBRID SIGNAL TRANSDUCTION HISTIDINE KINASE J"/>
    <property type="match status" value="1"/>
</dbReference>
<evidence type="ECO:0000256" key="12">
    <source>
        <dbReference type="ARBA" id="ARBA00023012"/>
    </source>
</evidence>
<feature type="domain" description="HPt" evidence="22">
    <location>
        <begin position="862"/>
        <end position="959"/>
    </location>
</feature>
<feature type="domain" description="GGDEF" evidence="21">
    <location>
        <begin position="1269"/>
        <end position="1411"/>
    </location>
</feature>
<sequence length="1692" mass="183049">MTSHAHRSISNKLRRIILLTTLVSLLVAMLAVLGIQALAYRSALLQHVSVLVQAIGTTTTAALEFGDRKAATQLLEALRAEPEVSDGWLLDNAGGLVAVYPPEHPGTGETAAAGLRDRALPTWISAALASGEKAYAFSRDGLVYVAPIRFDGERIGWVAIKSSLNGLYASLRGNAALLIAVLLVATGLAHLVASWLQRRISDPIFRLAADMDRVSIEQDYSLRALPGEDDEIGRLIDGFNSMLEQLGERDRRLAEHRQLLEREVAERTADLTQAVEAAQIARGSAEQAREVAEQASRAKSQFLANMSHEIRTPLNGVVGMSELLLGTDLTPEQRRFAGGITRSGRSLLTVINDILDVSKIEAGRMMLDCADFDLEELIEEVVDLFAERAHANSLELACRLSPDLPYRVKGDPDRIAQILSNLIGNAIKFTESGEVSVRVDLQSHDERQVWILVEVVDSGIGIPLDRQSQVFDAFAQVDGSSSRAFGGTGLGLAIAKELTELMGGMIGLESDGCTGSCFWFSIPMEVVDWASPIGDAYPDLAGRRLLLVEPHGITRSTIVAHAARAGLEVKECVDVDGALATLRDDEALGMRFDFVIMDASLSGLDTFADLAEAQVAYSFRDIPLILLVPVSLVCQSDRHLGLSIDAYLCKPIGRRRLFACLQDILAEETDGAGDRHGEASGKARLPPLGLRVLVAEDNPVNQQLAAAMLKAIGCSVRIVADGQAAIDASAQGGFDLILMDCQMPRVDGYEATRRIRRREEVESLARLPIIALTAHAMSGDQERCLAAGMDDYLAKPVMLSMLHRLLLRWSGQPDSGMTRSVASSADDAPKMPQLDASSDWAARPLLAASVLDALCAMVEGCDPNLRARLIGTFLESSALLGANLVTGIGETDPRLAIEAAHALRSAAANVGAERLAVLCAQIECVAGEGETLGVGQFLVEFLMPFQEVLDETRSMLKARLVSDAEVRVPPPRVGASAEIGELHSDAGPRILVVDDDPTVQLLASTYLTEAGFSVSEALDGRSAIASVRSGRPDLVVLDVMMPGLDGFETCRMLRDLPGVELVPILMVTGLDDIASIERAYESGATDFLAKPINWSLIVHRIRYLLRGHATLAALHRSEARNSALISAIPDALLRLDAEGRILHFKPGRAILGLDGTSAQVVGDLSDLLPESVAGTIRHEIRATLSEHAMRELEIELPGSDTEMVAFDARLIAIDDQQVILLLRDITERRRRQRVIHQLAYRDGLTGLANRRQFNQDLADALADTRRQDDHVALLFLDLDEFKRINDSLGHGIGDELLRAAAARLQSAVESVTSGATGALRTTVARLGGDELTVIICGSRADQVAREVAERIVDGFREPFVCSGQDIVCTVSVGIALCPEHGETFELLLKHADTAMYAAKVKGRNTYRFFTPSMGEAASRKLDIEARLRRGIERGEFLIHYQPVVDIASGEILSLEALLRWQEPEQGLVGPDAFISVAEESGLILPLGQWVIDEVGRQLERWSHQGLDLGVGINLSARQFVQPELIEQVLGVAAGLRPGAIEIEITESLLLDQNVGLIDNLARLRAGGVRVAIDDFGTGYSSLSYLQNLPIDTLKIDRRFVREIGQAHPSDPVVRTIIALGQGLGLRIVAEGVESEAQLDFLVREGCQAVQGYLFARPLSLSQLSTYLLRGDARSRIARGLASTSEIEPISSD</sequence>
<dbReference type="CDD" id="cd01948">
    <property type="entry name" value="EAL"/>
    <property type="match status" value="1"/>
</dbReference>
<dbReference type="InterPro" id="IPR003660">
    <property type="entry name" value="HAMP_dom"/>
</dbReference>
<dbReference type="PROSITE" id="PS50885">
    <property type="entry name" value="HAMP"/>
    <property type="match status" value="1"/>
</dbReference>
<dbReference type="InterPro" id="IPR036641">
    <property type="entry name" value="HPT_dom_sf"/>
</dbReference>
<dbReference type="Gene3D" id="1.10.287.130">
    <property type="match status" value="1"/>
</dbReference>
<comment type="catalytic activity">
    <reaction evidence="1">
        <text>ATP + protein L-histidine = ADP + protein N-phospho-L-histidine.</text>
        <dbReference type="EC" id="2.7.13.3"/>
    </reaction>
</comment>
<evidence type="ECO:0000256" key="8">
    <source>
        <dbReference type="ARBA" id="ARBA00022741"/>
    </source>
</evidence>
<keyword evidence="9" id="KW-0418">Kinase</keyword>
<dbReference type="SUPFAM" id="SSF158472">
    <property type="entry name" value="HAMP domain-like"/>
    <property type="match status" value="1"/>
</dbReference>
<dbReference type="CDD" id="cd00082">
    <property type="entry name" value="HisKA"/>
    <property type="match status" value="1"/>
</dbReference>
<comment type="subcellular location">
    <subcellularLocation>
        <location evidence="2">Cell membrane</location>
        <topology evidence="2">Multi-pass membrane protein</topology>
    </subcellularLocation>
</comment>
<evidence type="ECO:0000259" key="17">
    <source>
        <dbReference type="PROSITE" id="PS50109"/>
    </source>
</evidence>
<dbReference type="InterPro" id="IPR036890">
    <property type="entry name" value="HATPase_C_sf"/>
</dbReference>
<keyword evidence="13 16" id="KW-0472">Membrane</keyword>
<protein>
    <recommendedName>
        <fullName evidence="3">histidine kinase</fullName>
        <ecNumber evidence="3">2.7.13.3</ecNumber>
    </recommendedName>
</protein>
<keyword evidence="5 15" id="KW-0597">Phosphoprotein</keyword>
<dbReference type="SUPFAM" id="SSF47226">
    <property type="entry name" value="Histidine-containing phosphotransfer domain, HPT domain"/>
    <property type="match status" value="1"/>
</dbReference>
<feature type="modified residue" description="4-aspartylphosphate" evidence="15">
    <location>
        <position position="740"/>
    </location>
</feature>
<evidence type="ECO:0000259" key="19">
    <source>
        <dbReference type="PROSITE" id="PS50883"/>
    </source>
</evidence>
<dbReference type="CDD" id="cd06225">
    <property type="entry name" value="HAMP"/>
    <property type="match status" value="1"/>
</dbReference>
<dbReference type="InterPro" id="IPR003661">
    <property type="entry name" value="HisK_dim/P_dom"/>
</dbReference>
<dbReference type="PRINTS" id="PR00344">
    <property type="entry name" value="BCTRLSENSOR"/>
</dbReference>
<evidence type="ECO:0000256" key="16">
    <source>
        <dbReference type="SAM" id="Phobius"/>
    </source>
</evidence>
<feature type="transmembrane region" description="Helical" evidence="16">
    <location>
        <begin position="175"/>
        <end position="196"/>
    </location>
</feature>
<dbReference type="Gene3D" id="3.30.565.10">
    <property type="entry name" value="Histidine kinase-like ATPase, C-terminal domain"/>
    <property type="match status" value="1"/>
</dbReference>
<dbReference type="SUPFAM" id="SSF141868">
    <property type="entry name" value="EAL domain-like"/>
    <property type="match status" value="1"/>
</dbReference>
<evidence type="ECO:0000259" key="20">
    <source>
        <dbReference type="PROSITE" id="PS50885"/>
    </source>
</evidence>
<dbReference type="PROSITE" id="PS50109">
    <property type="entry name" value="HIS_KIN"/>
    <property type="match status" value="1"/>
</dbReference>
<evidence type="ECO:0000256" key="1">
    <source>
        <dbReference type="ARBA" id="ARBA00000085"/>
    </source>
</evidence>
<feature type="domain" description="HAMP" evidence="20">
    <location>
        <begin position="198"/>
        <end position="251"/>
    </location>
</feature>
<dbReference type="SMART" id="SM00387">
    <property type="entry name" value="HATPase_c"/>
    <property type="match status" value="1"/>
</dbReference>
<comment type="caution">
    <text evidence="23">The sequence shown here is derived from an EMBL/GenBank/DDBJ whole genome shotgun (WGS) entry which is preliminary data.</text>
</comment>
<dbReference type="CDD" id="cd01949">
    <property type="entry name" value="GGDEF"/>
    <property type="match status" value="1"/>
</dbReference>
<dbReference type="InterPro" id="IPR035919">
    <property type="entry name" value="EAL_sf"/>
</dbReference>
<organism evidence="23 24">
    <name type="scientific">Thiorhodococcus fuscus</name>
    <dbReference type="NCBI Taxonomy" id="527200"/>
    <lineage>
        <taxon>Bacteria</taxon>
        <taxon>Pseudomonadati</taxon>
        <taxon>Pseudomonadota</taxon>
        <taxon>Gammaproteobacteria</taxon>
        <taxon>Chromatiales</taxon>
        <taxon>Chromatiaceae</taxon>
        <taxon>Thiorhodococcus</taxon>
    </lineage>
</organism>